<reference evidence="3" key="1">
    <citation type="journal article" date="2009" name="Genome Res.">
        <title>Comparative genomic analyses of the human fungal pathogens Coccidioides and their relatives.</title>
        <authorList>
            <person name="Sharpton T.J."/>
            <person name="Stajich J.E."/>
            <person name="Rounsley S.D."/>
            <person name="Gardner M.J."/>
            <person name="Wortman J.R."/>
            <person name="Jordar V.S."/>
            <person name="Maiti R."/>
            <person name="Kodira C.D."/>
            <person name="Neafsey D.E."/>
            <person name="Zeng Q."/>
            <person name="Hung C.-Y."/>
            <person name="McMahan C."/>
            <person name="Muszewska A."/>
            <person name="Grynberg M."/>
            <person name="Mandel M.A."/>
            <person name="Kellner E.M."/>
            <person name="Barker B.M."/>
            <person name="Galgiani J.N."/>
            <person name="Orbach M.J."/>
            <person name="Kirkland T.N."/>
            <person name="Cole G.T."/>
            <person name="Henn M.R."/>
            <person name="Birren B.W."/>
            <person name="Taylor J.W."/>
        </authorList>
    </citation>
    <scope>NUCLEOTIDE SEQUENCE [LARGE SCALE GENOMIC DNA]</scope>
    <source>
        <strain evidence="3">UAMH 1704</strain>
    </source>
</reference>
<keyword evidence="3" id="KW-1185">Reference proteome</keyword>
<dbReference type="eggNOG" id="ENOG502T15E">
    <property type="taxonomic scope" value="Eukaryota"/>
</dbReference>
<feature type="region of interest" description="Disordered" evidence="1">
    <location>
        <begin position="182"/>
        <end position="214"/>
    </location>
</feature>
<feature type="compositionally biased region" description="Polar residues" evidence="1">
    <location>
        <begin position="153"/>
        <end position="165"/>
    </location>
</feature>
<feature type="compositionally biased region" description="Polar residues" evidence="1">
    <location>
        <begin position="194"/>
        <end position="204"/>
    </location>
</feature>
<feature type="region of interest" description="Disordered" evidence="1">
    <location>
        <begin position="93"/>
        <end position="170"/>
    </location>
</feature>
<dbReference type="InParanoid" id="C4JMP6"/>
<feature type="region of interest" description="Disordered" evidence="1">
    <location>
        <begin position="244"/>
        <end position="273"/>
    </location>
</feature>
<name>C4JMP6_UNCRE</name>
<sequence length="410" mass="44268">MAPKNSKKKSAENSMSSSASRSGAPAKTPKPRPATRTIVRWNDELDRQLLLSIQSACNSAGIRIPWAQVAEIMGEKITEGAIVQHLAKLRSRMEGDGIPVPPPLRRGGPGTGKRTVSRQSMEMKESPDDDSNKPRAETRVGVAKNRRTERNESSANSNSLITNPGSDEWGIKRNTADKIAAGQHLPTPKGGNGSSDSADKTTTGNKRKAPSSGTVVLRVTPWRLERALMGRDRVNDDHIHVKEEECSSGDESPAGDGHGADSASPSIQGHAVPMEIDSDPQSLLHIGAQHYQDTPQQRSQDLGGYSSSEHFSANESGYNQISSGASSQSLQMNDQMPPLYNLEYLHQASANMYLATSASGALPIAQGTELETPQGGTMNWFDTAFTNNAFGYLDDNFEVGDYISPEYLHQ</sequence>
<feature type="compositionally biased region" description="Basic and acidic residues" evidence="1">
    <location>
        <begin position="121"/>
        <end position="138"/>
    </location>
</feature>
<dbReference type="Proteomes" id="UP000002058">
    <property type="component" value="Unassembled WGS sequence"/>
</dbReference>
<feature type="region of interest" description="Disordered" evidence="1">
    <location>
        <begin position="292"/>
        <end position="329"/>
    </location>
</feature>
<protein>
    <recommendedName>
        <fullName evidence="4">Myb-like domain-containing protein</fullName>
    </recommendedName>
</protein>
<dbReference type="OrthoDB" id="3903267at2759"/>
<dbReference type="HOGENOM" id="CLU_700210_0_0_1"/>
<dbReference type="KEGG" id="ure:UREG_04104"/>
<dbReference type="AlphaFoldDB" id="C4JMP6"/>
<evidence type="ECO:0000313" key="2">
    <source>
        <dbReference type="EMBL" id="EEP79258.1"/>
    </source>
</evidence>
<dbReference type="GeneID" id="8444808"/>
<dbReference type="EMBL" id="CH476616">
    <property type="protein sequence ID" value="EEP79258.1"/>
    <property type="molecule type" value="Genomic_DNA"/>
</dbReference>
<dbReference type="RefSeq" id="XP_002544587.1">
    <property type="nucleotide sequence ID" value="XM_002544541.1"/>
</dbReference>
<evidence type="ECO:0008006" key="4">
    <source>
        <dbReference type="Google" id="ProtNLM"/>
    </source>
</evidence>
<feature type="compositionally biased region" description="Low complexity" evidence="1">
    <location>
        <begin position="12"/>
        <end position="27"/>
    </location>
</feature>
<gene>
    <name evidence="2" type="ORF">UREG_04104</name>
</gene>
<evidence type="ECO:0000313" key="3">
    <source>
        <dbReference type="Proteomes" id="UP000002058"/>
    </source>
</evidence>
<feature type="region of interest" description="Disordered" evidence="1">
    <location>
        <begin position="1"/>
        <end position="37"/>
    </location>
</feature>
<organism evidence="2 3">
    <name type="scientific">Uncinocarpus reesii (strain UAMH 1704)</name>
    <dbReference type="NCBI Taxonomy" id="336963"/>
    <lineage>
        <taxon>Eukaryota</taxon>
        <taxon>Fungi</taxon>
        <taxon>Dikarya</taxon>
        <taxon>Ascomycota</taxon>
        <taxon>Pezizomycotina</taxon>
        <taxon>Eurotiomycetes</taxon>
        <taxon>Eurotiomycetidae</taxon>
        <taxon>Onygenales</taxon>
        <taxon>Onygenaceae</taxon>
        <taxon>Uncinocarpus</taxon>
    </lineage>
</organism>
<proteinExistence type="predicted"/>
<dbReference type="STRING" id="336963.C4JMP6"/>
<accession>C4JMP6</accession>
<dbReference type="OMA" id="ISPWRLE"/>
<evidence type="ECO:0000256" key="1">
    <source>
        <dbReference type="SAM" id="MobiDB-lite"/>
    </source>
</evidence>
<dbReference type="VEuPathDB" id="FungiDB:UREG_04104"/>